<accession>A0A1D8JGC9</accession>
<dbReference type="PROSITE" id="PS50819">
    <property type="entry name" value="INTEIN_ENDONUCLEASE"/>
    <property type="match status" value="1"/>
</dbReference>
<keyword evidence="3" id="KW-1185">Reference proteome</keyword>
<proteinExistence type="predicted"/>
<dbReference type="KEGG" id="surl:BI350_09560"/>
<dbReference type="InterPro" id="IPR004860">
    <property type="entry name" value="LAGLIDADG_dom"/>
</dbReference>
<sequence>MPRNPGMTDEVIIRMYKSGMPFKEMVAIVGISDRAIRNVMYKHNIPMNREQYSGQPRKNQVNEDYFKTWSHEMAWVLGLFVTDGQMHKKTHTIYFAQKEERILRLIANYMQADYILAPSAPTRSTPMLIINSKVIKKDLEELGITPNKSLTLAFPAVPKEYLASFIRGVIDGDGWVQNTGYVMNITSASQSFAEGLHTVFRTWNLRTEITTSTTQTGKAIYRIWIKGKEELPKLAKIIYKHAHNNDYILSKRERMEQRLNIFNN</sequence>
<dbReference type="EMBL" id="CP017560">
    <property type="protein sequence ID" value="AOV07751.1"/>
    <property type="molecule type" value="Genomic_DNA"/>
</dbReference>
<dbReference type="Proteomes" id="UP000185746">
    <property type="component" value="Chromosome"/>
</dbReference>
<dbReference type="RefSeq" id="WP_075527892.1">
    <property type="nucleotide sequence ID" value="NZ_CP017560.1"/>
</dbReference>
<dbReference type="Gene3D" id="1.10.10.60">
    <property type="entry name" value="Homeodomain-like"/>
    <property type="match status" value="1"/>
</dbReference>
<dbReference type="InterPro" id="IPR027434">
    <property type="entry name" value="Homing_endonucl"/>
</dbReference>
<feature type="domain" description="DOD-type homing endonuclease" evidence="1">
    <location>
        <begin position="76"/>
        <end position="205"/>
    </location>
</feature>
<dbReference type="Gene3D" id="3.10.28.10">
    <property type="entry name" value="Homing endonucleases"/>
    <property type="match status" value="1"/>
</dbReference>
<reference evidence="2 3" key="1">
    <citation type="submission" date="2016-09" db="EMBL/GenBank/DDBJ databases">
        <title>Complete genome sequence of the Lysinibacillus sphaericus LMG 22257, a specie of Bacillus with ureolytic activity that can effectively biodeposit calcium carbonate.</title>
        <authorList>
            <person name="Yan W."/>
        </authorList>
    </citation>
    <scope>NUCLEOTIDE SEQUENCE [LARGE SCALE GENOMIC DNA]</scope>
    <source>
        <strain evidence="2 3">LMG 22257</strain>
    </source>
</reference>
<evidence type="ECO:0000313" key="2">
    <source>
        <dbReference type="EMBL" id="AOV07751.1"/>
    </source>
</evidence>
<protein>
    <recommendedName>
        <fullName evidence="1">DOD-type homing endonuclease domain-containing protein</fullName>
    </recommendedName>
</protein>
<dbReference type="AlphaFoldDB" id="A0A1D8JGC9"/>
<dbReference type="Pfam" id="PF14528">
    <property type="entry name" value="LAGLIDADG_3"/>
    <property type="match status" value="1"/>
</dbReference>
<organism evidence="2 3">
    <name type="scientific">Sporosarcina ureilytica</name>
    <dbReference type="NCBI Taxonomy" id="298596"/>
    <lineage>
        <taxon>Bacteria</taxon>
        <taxon>Bacillati</taxon>
        <taxon>Bacillota</taxon>
        <taxon>Bacilli</taxon>
        <taxon>Bacillales</taxon>
        <taxon>Caryophanaceae</taxon>
        <taxon>Sporosarcina</taxon>
    </lineage>
</organism>
<dbReference type="SUPFAM" id="SSF55608">
    <property type="entry name" value="Homing endonucleases"/>
    <property type="match status" value="1"/>
</dbReference>
<gene>
    <name evidence="2" type="ORF">BI350_09560</name>
</gene>
<evidence type="ECO:0000259" key="1">
    <source>
        <dbReference type="PROSITE" id="PS50819"/>
    </source>
</evidence>
<dbReference type="GO" id="GO:0004519">
    <property type="term" value="F:endonuclease activity"/>
    <property type="evidence" value="ECO:0007669"/>
    <property type="project" value="InterPro"/>
</dbReference>
<name>A0A1D8JGC9_9BACL</name>
<evidence type="ECO:0000313" key="3">
    <source>
        <dbReference type="Proteomes" id="UP000185746"/>
    </source>
</evidence>
<dbReference type="InterPro" id="IPR004042">
    <property type="entry name" value="Intein_endonuc_central"/>
</dbReference>